<protein>
    <submittedName>
        <fullName evidence="2">Uncharacterized protein</fullName>
    </submittedName>
</protein>
<feature type="compositionally biased region" description="Basic residues" evidence="1">
    <location>
        <begin position="13"/>
        <end position="25"/>
    </location>
</feature>
<reference evidence="2 3" key="1">
    <citation type="submission" date="2019-03" db="EMBL/GenBank/DDBJ databases">
        <title>First draft genome of Liparis tanakae, snailfish: a comprehensive survey of snailfish specific genes.</title>
        <authorList>
            <person name="Kim W."/>
            <person name="Song I."/>
            <person name="Jeong J.-H."/>
            <person name="Kim D."/>
            <person name="Kim S."/>
            <person name="Ryu S."/>
            <person name="Song J.Y."/>
            <person name="Lee S.K."/>
        </authorList>
    </citation>
    <scope>NUCLEOTIDE SEQUENCE [LARGE SCALE GENOMIC DNA]</scope>
    <source>
        <tissue evidence="2">Muscle</tissue>
    </source>
</reference>
<feature type="region of interest" description="Disordered" evidence="1">
    <location>
        <begin position="88"/>
        <end position="123"/>
    </location>
</feature>
<dbReference type="EMBL" id="SRLO01000097">
    <property type="protein sequence ID" value="TNN76012.1"/>
    <property type="molecule type" value="Genomic_DNA"/>
</dbReference>
<gene>
    <name evidence="2" type="ORF">EYF80_013775</name>
</gene>
<dbReference type="Proteomes" id="UP000314294">
    <property type="component" value="Unassembled WGS sequence"/>
</dbReference>
<dbReference type="AlphaFoldDB" id="A0A4Z2IFB7"/>
<keyword evidence="3" id="KW-1185">Reference proteome</keyword>
<proteinExistence type="predicted"/>
<evidence type="ECO:0000256" key="1">
    <source>
        <dbReference type="SAM" id="MobiDB-lite"/>
    </source>
</evidence>
<sequence>MNKNRGSAVCSPRRIRNKQTKRNRLRERGLNRQLPPPPHLLPTSSPVLLRWNQTSRRLHTMCLSCSRNENSRLYLFMQLSVMMMFSGQSTWESTPRKREAPGRGGGEDTGLAEDGVQDQGGQQLAGRLAAAQLGGGAVLSN</sequence>
<comment type="caution">
    <text evidence="2">The sequence shown here is derived from an EMBL/GenBank/DDBJ whole genome shotgun (WGS) entry which is preliminary data.</text>
</comment>
<organism evidence="2 3">
    <name type="scientific">Liparis tanakae</name>
    <name type="common">Tanaka's snailfish</name>
    <dbReference type="NCBI Taxonomy" id="230148"/>
    <lineage>
        <taxon>Eukaryota</taxon>
        <taxon>Metazoa</taxon>
        <taxon>Chordata</taxon>
        <taxon>Craniata</taxon>
        <taxon>Vertebrata</taxon>
        <taxon>Euteleostomi</taxon>
        <taxon>Actinopterygii</taxon>
        <taxon>Neopterygii</taxon>
        <taxon>Teleostei</taxon>
        <taxon>Neoteleostei</taxon>
        <taxon>Acanthomorphata</taxon>
        <taxon>Eupercaria</taxon>
        <taxon>Perciformes</taxon>
        <taxon>Cottioidei</taxon>
        <taxon>Cottales</taxon>
        <taxon>Liparidae</taxon>
        <taxon>Liparis</taxon>
    </lineage>
</organism>
<evidence type="ECO:0000313" key="3">
    <source>
        <dbReference type="Proteomes" id="UP000314294"/>
    </source>
</evidence>
<feature type="region of interest" description="Disordered" evidence="1">
    <location>
        <begin position="1"/>
        <end position="41"/>
    </location>
</feature>
<evidence type="ECO:0000313" key="2">
    <source>
        <dbReference type="EMBL" id="TNN76012.1"/>
    </source>
</evidence>
<name>A0A4Z2IFB7_9TELE</name>
<accession>A0A4Z2IFB7</accession>